<reference evidence="2 3" key="1">
    <citation type="submission" date="2020-01" db="EMBL/GenBank/DDBJ databases">
        <title>Genome sequence of Arachis hypogaea, cultivar Shitouqi.</title>
        <authorList>
            <person name="Zhuang W."/>
            <person name="Chen H."/>
            <person name="Varshney R."/>
            <person name="Wang D."/>
            <person name="Ming R."/>
        </authorList>
    </citation>
    <scope>NUCLEOTIDE SEQUENCE [LARGE SCALE GENOMIC DNA]</scope>
    <source>
        <tissue evidence="2">Young leaf</tissue>
    </source>
</reference>
<organism evidence="2 3">
    <name type="scientific">Arachis hypogaea</name>
    <name type="common">Peanut</name>
    <dbReference type="NCBI Taxonomy" id="3818"/>
    <lineage>
        <taxon>Eukaryota</taxon>
        <taxon>Viridiplantae</taxon>
        <taxon>Streptophyta</taxon>
        <taxon>Embryophyta</taxon>
        <taxon>Tracheophyta</taxon>
        <taxon>Spermatophyta</taxon>
        <taxon>Magnoliopsida</taxon>
        <taxon>eudicotyledons</taxon>
        <taxon>Gunneridae</taxon>
        <taxon>Pentapetalae</taxon>
        <taxon>rosids</taxon>
        <taxon>fabids</taxon>
        <taxon>Fabales</taxon>
        <taxon>Fabaceae</taxon>
        <taxon>Papilionoideae</taxon>
        <taxon>50 kb inversion clade</taxon>
        <taxon>dalbergioids sensu lato</taxon>
        <taxon>Dalbergieae</taxon>
        <taxon>Pterocarpus clade</taxon>
        <taxon>Arachis</taxon>
    </lineage>
</organism>
<protein>
    <submittedName>
        <fullName evidence="2">Uncharacterized protein</fullName>
    </submittedName>
</protein>
<evidence type="ECO:0000313" key="2">
    <source>
        <dbReference type="EMBL" id="QHN76896.1"/>
    </source>
</evidence>
<evidence type="ECO:0000313" key="3">
    <source>
        <dbReference type="Proteomes" id="UP000464620"/>
    </source>
</evidence>
<dbReference type="Proteomes" id="UP000464620">
    <property type="component" value="Chromosome B09"/>
</dbReference>
<dbReference type="EMBL" id="CP031001">
    <property type="protein sequence ID" value="QHN76896.1"/>
    <property type="molecule type" value="Genomic_DNA"/>
</dbReference>
<proteinExistence type="predicted"/>
<accession>A0A6B9V5P1</accession>
<evidence type="ECO:0000256" key="1">
    <source>
        <dbReference type="SAM" id="MobiDB-lite"/>
    </source>
</evidence>
<gene>
    <name evidence="2" type="ORF">DS421_19g647920</name>
</gene>
<dbReference type="AlphaFoldDB" id="A0A6B9V5P1"/>
<sequence length="79" mass="8705">MGRICHENEEIVNWKKYGILADRLQAARRGAARCGDASSGVAIHSERTRRKRHTTSGKQSRADARPAQSSAAQTKDDGR</sequence>
<name>A0A6B9V5P1_ARAHY</name>
<feature type="region of interest" description="Disordered" evidence="1">
    <location>
        <begin position="32"/>
        <end position="79"/>
    </location>
</feature>